<reference evidence="1 2" key="1">
    <citation type="submission" date="2023-09" db="EMBL/GenBank/DDBJ databases">
        <title>Novel taxa isolated from Blanes Bay.</title>
        <authorList>
            <person name="Rey-Velasco X."/>
            <person name="Lucena T."/>
        </authorList>
    </citation>
    <scope>NUCLEOTIDE SEQUENCE [LARGE SCALE GENOMIC DNA]</scope>
    <source>
        <strain evidence="1 2">S334</strain>
    </source>
</reference>
<proteinExistence type="predicted"/>
<dbReference type="PANTHER" id="PTHR33639:SF2">
    <property type="entry name" value="DUF393 DOMAIN-CONTAINING PROTEIN"/>
    <property type="match status" value="1"/>
</dbReference>
<dbReference type="Proteomes" id="UP001250656">
    <property type="component" value="Unassembled WGS sequence"/>
</dbReference>
<protein>
    <submittedName>
        <fullName evidence="1">Thiol-disulfide oxidoreductase DCC family protein</fullName>
    </submittedName>
</protein>
<comment type="caution">
    <text evidence="1">The sequence shown here is derived from an EMBL/GenBank/DDBJ whole genome shotgun (WGS) entry which is preliminary data.</text>
</comment>
<dbReference type="PANTHER" id="PTHR33639">
    <property type="entry name" value="THIOL-DISULFIDE OXIDOREDUCTASE DCC"/>
    <property type="match status" value="1"/>
</dbReference>
<dbReference type="InterPro" id="IPR052927">
    <property type="entry name" value="DCC_oxidoreductase"/>
</dbReference>
<evidence type="ECO:0000313" key="1">
    <source>
        <dbReference type="EMBL" id="MDT7830580.1"/>
    </source>
</evidence>
<accession>A0ABU3LA85</accession>
<gene>
    <name evidence="1" type="ORF">RQM65_18065</name>
</gene>
<sequence length="135" mass="15709">MKKSHKILLFDGVCNLCNGAIQFIIKRDKKDVFRYAPLQSEIGQKLISERHIDTERIDSFILIEPGVAYYTKSDATLEIGKHLSGFRTLSVLLSGVPHRLRDFVYDFVARNRYKWYGRKKECMVPTPKLKAKFLE</sequence>
<evidence type="ECO:0000313" key="2">
    <source>
        <dbReference type="Proteomes" id="UP001250656"/>
    </source>
</evidence>
<keyword evidence="2" id="KW-1185">Reference proteome</keyword>
<dbReference type="Pfam" id="PF04134">
    <property type="entry name" value="DCC1-like"/>
    <property type="match status" value="1"/>
</dbReference>
<dbReference type="InterPro" id="IPR007263">
    <property type="entry name" value="DCC1-like"/>
</dbReference>
<dbReference type="EMBL" id="JAVTTP010000002">
    <property type="protein sequence ID" value="MDT7830580.1"/>
    <property type="molecule type" value="Genomic_DNA"/>
</dbReference>
<organism evidence="1 2">
    <name type="scientific">Pricia mediterranea</name>
    <dbReference type="NCBI Taxonomy" id="3076079"/>
    <lineage>
        <taxon>Bacteria</taxon>
        <taxon>Pseudomonadati</taxon>
        <taxon>Bacteroidota</taxon>
        <taxon>Flavobacteriia</taxon>
        <taxon>Flavobacteriales</taxon>
        <taxon>Flavobacteriaceae</taxon>
        <taxon>Pricia</taxon>
    </lineage>
</organism>
<dbReference type="RefSeq" id="WP_314017022.1">
    <property type="nucleotide sequence ID" value="NZ_JAVTTP010000002.1"/>
</dbReference>
<name>A0ABU3LA85_9FLAO</name>